<proteinExistence type="predicted"/>
<keyword evidence="1" id="KW-0808">Transferase</keyword>
<dbReference type="GO" id="GO:0032259">
    <property type="term" value="P:methylation"/>
    <property type="evidence" value="ECO:0007669"/>
    <property type="project" value="UniProtKB-KW"/>
</dbReference>
<accession>A0A846S0A7</accession>
<dbReference type="Proteomes" id="UP000576792">
    <property type="component" value="Unassembled WGS sequence"/>
</dbReference>
<dbReference type="Gene3D" id="3.40.50.150">
    <property type="entry name" value="Vaccinia Virus protein VP39"/>
    <property type="match status" value="1"/>
</dbReference>
<organism evidence="1 2">
    <name type="scientific">Brevibacterium marinum</name>
    <dbReference type="NCBI Taxonomy" id="418643"/>
    <lineage>
        <taxon>Bacteria</taxon>
        <taxon>Bacillati</taxon>
        <taxon>Actinomycetota</taxon>
        <taxon>Actinomycetes</taxon>
        <taxon>Micrococcales</taxon>
        <taxon>Brevibacteriaceae</taxon>
        <taxon>Brevibacterium</taxon>
    </lineage>
</organism>
<dbReference type="RefSeq" id="WP_167950706.1">
    <property type="nucleotide sequence ID" value="NZ_BAAAPQ010000025.1"/>
</dbReference>
<reference evidence="1 2" key="1">
    <citation type="submission" date="2020-03" db="EMBL/GenBank/DDBJ databases">
        <title>Sequencing the genomes of 1000 actinobacteria strains.</title>
        <authorList>
            <person name="Klenk H.-P."/>
        </authorList>
    </citation>
    <scope>NUCLEOTIDE SEQUENCE [LARGE SCALE GENOMIC DNA]</scope>
    <source>
        <strain evidence="1 2">DSM 18964</strain>
    </source>
</reference>
<sequence length="318" mass="33380">MDRSTVVARLRQAGCVFAEEEADILLAAAKDSCKHEATHSCAHEAASCHGAPSELLGEFLARRVAGEPLEQIVGWVEFAGQRIAVAPGVFVPRQRTALLAQQSILAVQAAKSAKSAEAARVAEALKSAEAANLGEAAKSVQVAKSANRGDKEVRFLEAFCGVGPVAATVSRAVPGTRIHLGDHDETALDCARMNAGPQAHFDLLDCLTGLPETLTGGFDVISAVPPYVPDSAAEFLPHEAVDYEAQTALFGGADGLDLIRRLICESCKWMAPGGVVLIELGSDQQHTAVEFATAKGFAVSSILGEDGQTVVLELRSRD</sequence>
<dbReference type="Gene3D" id="1.10.8.10">
    <property type="entry name" value="DNA helicase RuvA subunit, C-terminal domain"/>
    <property type="match status" value="1"/>
</dbReference>
<comment type="caution">
    <text evidence="1">The sequence shown here is derived from an EMBL/GenBank/DDBJ whole genome shotgun (WGS) entry which is preliminary data.</text>
</comment>
<dbReference type="EC" id="2.1.1.297" evidence="1"/>
<dbReference type="AlphaFoldDB" id="A0A846S0A7"/>
<dbReference type="InterPro" id="IPR050320">
    <property type="entry name" value="N5-glutamine_MTase"/>
</dbReference>
<dbReference type="PANTHER" id="PTHR18895">
    <property type="entry name" value="HEMK METHYLTRANSFERASE"/>
    <property type="match status" value="1"/>
</dbReference>
<dbReference type="SUPFAM" id="SSF53335">
    <property type="entry name" value="S-adenosyl-L-methionine-dependent methyltransferases"/>
    <property type="match status" value="1"/>
</dbReference>
<dbReference type="PANTHER" id="PTHR18895:SF74">
    <property type="entry name" value="MTRF1L RELEASE FACTOR GLUTAMINE METHYLTRANSFERASE"/>
    <property type="match status" value="1"/>
</dbReference>
<protein>
    <submittedName>
        <fullName evidence="1">Release factor glutamine methyltransferase</fullName>
        <ecNumber evidence="1">2.1.1.297</ecNumber>
    </submittedName>
</protein>
<dbReference type="InterPro" id="IPR029063">
    <property type="entry name" value="SAM-dependent_MTases_sf"/>
</dbReference>
<evidence type="ECO:0000313" key="2">
    <source>
        <dbReference type="Proteomes" id="UP000576792"/>
    </source>
</evidence>
<dbReference type="GO" id="GO:0102559">
    <property type="term" value="F:peptide chain release factor N(5)-glutamine methyltransferase activity"/>
    <property type="evidence" value="ECO:0007669"/>
    <property type="project" value="UniProtKB-EC"/>
</dbReference>
<name>A0A846S0A7_9MICO</name>
<keyword evidence="2" id="KW-1185">Reference proteome</keyword>
<gene>
    <name evidence="1" type="ORF">BKA07_001935</name>
</gene>
<evidence type="ECO:0000313" key="1">
    <source>
        <dbReference type="EMBL" id="NJC56900.1"/>
    </source>
</evidence>
<keyword evidence="1" id="KW-0489">Methyltransferase</keyword>
<dbReference type="EMBL" id="JAATJN010000001">
    <property type="protein sequence ID" value="NJC56900.1"/>
    <property type="molecule type" value="Genomic_DNA"/>
</dbReference>